<accession>A0ABT8WPU1</accession>
<dbReference type="RefSeq" id="WP_303302370.1">
    <property type="nucleotide sequence ID" value="NZ_BAABDA010000035.1"/>
</dbReference>
<protein>
    <submittedName>
        <fullName evidence="1">Uncharacterized protein</fullName>
    </submittedName>
</protein>
<proteinExistence type="predicted"/>
<organism evidence="1 2">
    <name type="scientific">Flavivirga jejuensis</name>
    <dbReference type="NCBI Taxonomy" id="870487"/>
    <lineage>
        <taxon>Bacteria</taxon>
        <taxon>Pseudomonadati</taxon>
        <taxon>Bacteroidota</taxon>
        <taxon>Flavobacteriia</taxon>
        <taxon>Flavobacteriales</taxon>
        <taxon>Flavobacteriaceae</taxon>
        <taxon>Flavivirga</taxon>
    </lineage>
</organism>
<comment type="caution">
    <text evidence="1">The sequence shown here is derived from an EMBL/GenBank/DDBJ whole genome shotgun (WGS) entry which is preliminary data.</text>
</comment>
<evidence type="ECO:0000313" key="1">
    <source>
        <dbReference type="EMBL" id="MDO5975197.1"/>
    </source>
</evidence>
<dbReference type="EMBL" id="JAUOEL010000004">
    <property type="protein sequence ID" value="MDO5975197.1"/>
    <property type="molecule type" value="Genomic_DNA"/>
</dbReference>
<reference evidence="1" key="1">
    <citation type="submission" date="2023-07" db="EMBL/GenBank/DDBJ databases">
        <title>Two novel species in the genus Flavivirga.</title>
        <authorList>
            <person name="Kwon K."/>
        </authorList>
    </citation>
    <scope>NUCLEOTIDE SEQUENCE</scope>
    <source>
        <strain evidence="1">KACC 14158</strain>
    </source>
</reference>
<name>A0ABT8WPU1_9FLAO</name>
<dbReference type="Proteomes" id="UP001176806">
    <property type="component" value="Unassembled WGS sequence"/>
</dbReference>
<sequence length="177" mass="20847">MEATSCILNTKRSIDDTWVNDNEDTKSTTKIIISNNGKHVQIFEKANSKDCDWGTEDLIPESNSTNMYWTIFDTSTSKSTFIFTINKNKMEVRYERAYKSSTKESEIFVENFTRLNLYKQEPIKEEYTIKRETPGFFYFLPSTYHLQYNEDKSYKRMSKSVFSRSILTKVRYAISSS</sequence>
<evidence type="ECO:0000313" key="2">
    <source>
        <dbReference type="Proteomes" id="UP001176806"/>
    </source>
</evidence>
<keyword evidence="2" id="KW-1185">Reference proteome</keyword>
<gene>
    <name evidence="1" type="ORF">Q4Q40_13445</name>
</gene>